<dbReference type="InterPro" id="IPR000620">
    <property type="entry name" value="EamA_dom"/>
</dbReference>
<evidence type="ECO:0000259" key="9">
    <source>
        <dbReference type="Pfam" id="PF00892"/>
    </source>
</evidence>
<dbReference type="Pfam" id="PF00892">
    <property type="entry name" value="EamA"/>
    <property type="match status" value="1"/>
</dbReference>
<feature type="transmembrane region" description="Helical" evidence="8">
    <location>
        <begin position="277"/>
        <end position="298"/>
    </location>
</feature>
<evidence type="ECO:0000256" key="7">
    <source>
        <dbReference type="ARBA" id="ARBA00023136"/>
    </source>
</evidence>
<name>A0ABQ0WIA2_9GAMM</name>
<comment type="subcellular location">
    <subcellularLocation>
        <location evidence="1">Cell membrane</location>
        <topology evidence="1">Multi-pass membrane protein</topology>
    </subcellularLocation>
</comment>
<feature type="transmembrane region" description="Helical" evidence="8">
    <location>
        <begin position="225"/>
        <end position="244"/>
    </location>
</feature>
<keyword evidence="6 8" id="KW-1133">Transmembrane helix</keyword>
<feature type="transmembrane region" description="Helical" evidence="8">
    <location>
        <begin position="251"/>
        <end position="271"/>
    </location>
</feature>
<dbReference type="InterPro" id="IPR004626">
    <property type="entry name" value="RarD"/>
</dbReference>
<accession>A0ABQ0WIA2</accession>
<evidence type="ECO:0000256" key="8">
    <source>
        <dbReference type="SAM" id="Phobius"/>
    </source>
</evidence>
<evidence type="ECO:0000256" key="1">
    <source>
        <dbReference type="ARBA" id="ARBA00004651"/>
    </source>
</evidence>
<keyword evidence="3" id="KW-0813">Transport</keyword>
<feature type="transmembrane region" description="Helical" evidence="8">
    <location>
        <begin position="84"/>
        <end position="104"/>
    </location>
</feature>
<dbReference type="SUPFAM" id="SSF103481">
    <property type="entry name" value="Multidrug resistance efflux transporter EmrE"/>
    <property type="match status" value="2"/>
</dbReference>
<protein>
    <submittedName>
        <fullName evidence="10">Chloramphenicol resistance permease RarD</fullName>
    </submittedName>
</protein>
<dbReference type="PANTHER" id="PTHR22911">
    <property type="entry name" value="ACYL-MALONYL CONDENSING ENZYME-RELATED"/>
    <property type="match status" value="1"/>
</dbReference>
<sequence>MARTSGSTVSESTVSESTRGVALGLVAYSMWGLFPLFFALFDGVPALEILAHRVLWSCLFLALVICVLRRWAPIRDALAHPRRLGRVLCCAILIALNWGLYIYAVETQHVLQASLGYFMTPLVNVALGMLVLKERITPMQGTAIVLALLAIGVQLVQLGSLPWISCTLAVSFGTYGLLRKQVQLDGLSGLLVETLLLLPLALLLIGGLVWTGASHFDGLTGTSGLLIGSGILTAIPLLAFAGAARRLTLGTIGFLMYINPSLQFAVAVWVFDEPLQLEQLITFALIWIGLLFYSISAWRQPRTTG</sequence>
<evidence type="ECO:0000256" key="3">
    <source>
        <dbReference type="ARBA" id="ARBA00022448"/>
    </source>
</evidence>
<evidence type="ECO:0000313" key="10">
    <source>
        <dbReference type="EMBL" id="GEN24592.1"/>
    </source>
</evidence>
<comment type="similarity">
    <text evidence="2">Belongs to the EamA transporter family.</text>
</comment>
<proteinExistence type="inferred from homology"/>
<feature type="transmembrane region" description="Helical" evidence="8">
    <location>
        <begin position="53"/>
        <end position="72"/>
    </location>
</feature>
<dbReference type="EMBL" id="BJXU01000097">
    <property type="protein sequence ID" value="GEN24592.1"/>
    <property type="molecule type" value="Genomic_DNA"/>
</dbReference>
<dbReference type="InterPro" id="IPR037185">
    <property type="entry name" value="EmrE-like"/>
</dbReference>
<comment type="caution">
    <text evidence="10">The sequence shown here is derived from an EMBL/GenBank/DDBJ whole genome shotgun (WGS) entry which is preliminary data.</text>
</comment>
<dbReference type="Proteomes" id="UP000321726">
    <property type="component" value="Unassembled WGS sequence"/>
</dbReference>
<feature type="domain" description="EamA" evidence="9">
    <location>
        <begin position="19"/>
        <end position="151"/>
    </location>
</feature>
<organism evidence="10 11">
    <name type="scientific">Halomonas cupida</name>
    <dbReference type="NCBI Taxonomy" id="44933"/>
    <lineage>
        <taxon>Bacteria</taxon>
        <taxon>Pseudomonadati</taxon>
        <taxon>Pseudomonadota</taxon>
        <taxon>Gammaproteobacteria</taxon>
        <taxon>Oceanospirillales</taxon>
        <taxon>Halomonadaceae</taxon>
        <taxon>Halomonas</taxon>
    </lineage>
</organism>
<feature type="transmembrane region" description="Helical" evidence="8">
    <location>
        <begin position="110"/>
        <end position="132"/>
    </location>
</feature>
<feature type="transmembrane region" description="Helical" evidence="8">
    <location>
        <begin position="139"/>
        <end position="155"/>
    </location>
</feature>
<dbReference type="NCBIfam" id="TIGR00688">
    <property type="entry name" value="rarD"/>
    <property type="match status" value="1"/>
</dbReference>
<evidence type="ECO:0000256" key="2">
    <source>
        <dbReference type="ARBA" id="ARBA00007362"/>
    </source>
</evidence>
<evidence type="ECO:0000313" key="11">
    <source>
        <dbReference type="Proteomes" id="UP000321726"/>
    </source>
</evidence>
<feature type="transmembrane region" description="Helical" evidence="8">
    <location>
        <begin position="21"/>
        <end position="41"/>
    </location>
</feature>
<reference evidence="10 11" key="1">
    <citation type="submission" date="2019-07" db="EMBL/GenBank/DDBJ databases">
        <title>Whole genome shotgun sequence of Halomonas cupida NBRC 102219.</title>
        <authorList>
            <person name="Hosoyama A."/>
            <person name="Uohara A."/>
            <person name="Ohji S."/>
            <person name="Ichikawa N."/>
        </authorList>
    </citation>
    <scope>NUCLEOTIDE SEQUENCE [LARGE SCALE GENOMIC DNA]</scope>
    <source>
        <strain evidence="10 11">NBRC 102219</strain>
    </source>
</reference>
<evidence type="ECO:0000256" key="6">
    <source>
        <dbReference type="ARBA" id="ARBA00022989"/>
    </source>
</evidence>
<keyword evidence="11" id="KW-1185">Reference proteome</keyword>
<dbReference type="PANTHER" id="PTHR22911:SF137">
    <property type="entry name" value="SOLUTE CARRIER FAMILY 35 MEMBER G2-RELATED"/>
    <property type="match status" value="1"/>
</dbReference>
<gene>
    <name evidence="10" type="primary">rarD</name>
    <name evidence="10" type="ORF">HCU01_25410</name>
</gene>
<feature type="transmembrane region" description="Helical" evidence="8">
    <location>
        <begin position="161"/>
        <end position="178"/>
    </location>
</feature>
<feature type="transmembrane region" description="Helical" evidence="8">
    <location>
        <begin position="190"/>
        <end position="213"/>
    </location>
</feature>
<evidence type="ECO:0000256" key="4">
    <source>
        <dbReference type="ARBA" id="ARBA00022475"/>
    </source>
</evidence>
<keyword evidence="4" id="KW-1003">Cell membrane</keyword>
<evidence type="ECO:0000256" key="5">
    <source>
        <dbReference type="ARBA" id="ARBA00022692"/>
    </source>
</evidence>
<keyword evidence="5 8" id="KW-0812">Transmembrane</keyword>
<keyword evidence="7 8" id="KW-0472">Membrane</keyword>